<gene>
    <name evidence="1" type="ORF">DA73_0220970</name>
</gene>
<organism evidence="1">
    <name type="scientific">Tolypothrix bouteillei VB521301</name>
    <dbReference type="NCBI Taxonomy" id="1479485"/>
    <lineage>
        <taxon>Bacteria</taxon>
        <taxon>Bacillati</taxon>
        <taxon>Cyanobacteriota</taxon>
        <taxon>Cyanophyceae</taxon>
        <taxon>Nostocales</taxon>
        <taxon>Tolypothrichaceae</taxon>
        <taxon>Tolypothrix</taxon>
    </lineage>
</organism>
<reference evidence="1" key="1">
    <citation type="journal article" date="2015" name="Genome Announc.">
        <title>Draft Genome Sequence of Tolypothrix boutellei Strain VB521301.</title>
        <authorList>
            <person name="Chandrababunaidu M.M."/>
            <person name="Singh D."/>
            <person name="Sen D."/>
            <person name="Bhan S."/>
            <person name="Das S."/>
            <person name="Gupta A."/>
            <person name="Adhikary S.P."/>
            <person name="Tripathy S."/>
        </authorList>
    </citation>
    <scope>NUCLEOTIDE SEQUENCE</scope>
    <source>
        <strain evidence="1">VB521301</strain>
    </source>
</reference>
<proteinExistence type="predicted"/>
<sequence>MKIYPFFLRVGKLLVRGCLEIFHFYYSWRLLIPIPEIFETNASPPTPLLIRVWGARIQQLFGEMLLQAQLVTNGNNKVFMRFSGTKAIFL</sequence>
<comment type="caution">
    <text evidence="1">The sequence shown here is derived from an EMBL/GenBank/DDBJ whole genome shotgun (WGS) entry which is preliminary data.</text>
</comment>
<accession>A0A0C1QZP2</accession>
<dbReference type="AlphaFoldDB" id="A0A0C1QZP2"/>
<dbReference type="EMBL" id="JHEG02000048">
    <property type="protein sequence ID" value="KIE10919.1"/>
    <property type="molecule type" value="Genomic_DNA"/>
</dbReference>
<protein>
    <submittedName>
        <fullName evidence="1">Uncharacterized protein</fullName>
    </submittedName>
</protein>
<evidence type="ECO:0000313" key="1">
    <source>
        <dbReference type="EMBL" id="KIE10919.1"/>
    </source>
</evidence>
<name>A0A0C1QZP2_9CYAN</name>